<keyword evidence="2" id="KW-0472">Membrane</keyword>
<evidence type="ECO:0000256" key="2">
    <source>
        <dbReference type="SAM" id="Phobius"/>
    </source>
</evidence>
<keyword evidence="2" id="KW-0812">Transmembrane</keyword>
<organism evidence="3 4">
    <name type="scientific">Nocardia iowensis</name>
    <dbReference type="NCBI Taxonomy" id="204891"/>
    <lineage>
        <taxon>Bacteria</taxon>
        <taxon>Bacillati</taxon>
        <taxon>Actinomycetota</taxon>
        <taxon>Actinomycetes</taxon>
        <taxon>Mycobacteriales</taxon>
        <taxon>Nocardiaceae</taxon>
        <taxon>Nocardia</taxon>
    </lineage>
</organism>
<feature type="compositionally biased region" description="Pro residues" evidence="1">
    <location>
        <begin position="25"/>
        <end position="45"/>
    </location>
</feature>
<dbReference type="RefSeq" id="WP_218474357.1">
    <property type="nucleotide sequence ID" value="NZ_BAABJN010000005.1"/>
</dbReference>
<accession>A0ABX8RV94</accession>
<evidence type="ECO:0000313" key="3">
    <source>
        <dbReference type="EMBL" id="QXN92809.1"/>
    </source>
</evidence>
<name>A0ABX8RV94_NOCIO</name>
<feature type="compositionally biased region" description="Low complexity" evidence="1">
    <location>
        <begin position="13"/>
        <end position="24"/>
    </location>
</feature>
<evidence type="ECO:0000256" key="1">
    <source>
        <dbReference type="SAM" id="MobiDB-lite"/>
    </source>
</evidence>
<keyword evidence="2" id="KW-1133">Transmembrane helix</keyword>
<keyword evidence="4" id="KW-1185">Reference proteome</keyword>
<evidence type="ECO:0008006" key="5">
    <source>
        <dbReference type="Google" id="ProtNLM"/>
    </source>
</evidence>
<evidence type="ECO:0000313" key="4">
    <source>
        <dbReference type="Proteomes" id="UP000694257"/>
    </source>
</evidence>
<dbReference type="EMBL" id="CP078145">
    <property type="protein sequence ID" value="QXN92809.1"/>
    <property type="molecule type" value="Genomic_DNA"/>
</dbReference>
<proteinExistence type="predicted"/>
<feature type="transmembrane region" description="Helical" evidence="2">
    <location>
        <begin position="54"/>
        <end position="78"/>
    </location>
</feature>
<reference evidence="3 4" key="1">
    <citation type="submission" date="2021-07" db="EMBL/GenBank/DDBJ databases">
        <title>Whole Genome Sequence of Nocardia Iowensis.</title>
        <authorList>
            <person name="Lamm A."/>
            <person name="Collins-Fairclough A.M."/>
            <person name="Bunk B."/>
            <person name="Sproer C."/>
        </authorList>
    </citation>
    <scope>NUCLEOTIDE SEQUENCE [LARGE SCALE GENOMIC DNA]</scope>
    <source>
        <strain evidence="3 4">NRRL 5646</strain>
    </source>
</reference>
<feature type="compositionally biased region" description="Pro residues" evidence="1">
    <location>
        <begin position="1"/>
        <end position="12"/>
    </location>
</feature>
<gene>
    <name evidence="3" type="ORF">KV110_06700</name>
</gene>
<sequence length="201" mass="21127">MTYPPGGQPPSQDPQFPQQPAEPTGYPPPTDYPPAEYPPPGPPSGQRPSKKSKVVLIVGLVAVLLLGLGGAVVIGAVLTAQGKGPFASDTKRIEVAIHDFYDTLESKGFEAAAATACAADRAEFDALPEEQKQQFASATVAVDLDRIDRIMITGDAATAHITGKLTLELPGHAPDIDTSTTEHLKKEDGKWKVCSATSAQN</sequence>
<feature type="region of interest" description="Disordered" evidence="1">
    <location>
        <begin position="1"/>
        <end position="49"/>
    </location>
</feature>
<protein>
    <recommendedName>
        <fullName evidence="5">DUF4878 domain-containing protein</fullName>
    </recommendedName>
</protein>
<dbReference type="Proteomes" id="UP000694257">
    <property type="component" value="Chromosome"/>
</dbReference>